<dbReference type="eggNOG" id="ENOG50344JU">
    <property type="taxonomic scope" value="Bacteria"/>
</dbReference>
<protein>
    <recommendedName>
        <fullName evidence="3">ABM domain-containing protein</fullName>
    </recommendedName>
</protein>
<evidence type="ECO:0000313" key="1">
    <source>
        <dbReference type="EMBL" id="AEE47971.1"/>
    </source>
</evidence>
<dbReference type="OrthoDB" id="1329448at2"/>
<evidence type="ECO:0008006" key="3">
    <source>
        <dbReference type="Google" id="ProtNLM"/>
    </source>
</evidence>
<sequence>MVVLQIEHKVQNFDSWKKAFENDPIDRKKSGVRSYRIYRPGDDPNYVIIDLEFENLETAQNALSALRNLWTKVEGTVMFNPQIRILDLVETKVY</sequence>
<dbReference type="EMBL" id="CP002691">
    <property type="protein sequence ID" value="AEE47971.1"/>
    <property type="molecule type" value="Genomic_DNA"/>
</dbReference>
<reference key="2">
    <citation type="submission" date="2011-04" db="EMBL/GenBank/DDBJ databases">
        <title>Complete sequence of chromosome of Haliscomenobacter hydrossis DSM 1100.</title>
        <authorList>
            <consortium name="US DOE Joint Genome Institute (JGI-PGF)"/>
            <person name="Lucas S."/>
            <person name="Han J."/>
            <person name="Lapidus A."/>
            <person name="Bruce D."/>
            <person name="Goodwin L."/>
            <person name="Pitluck S."/>
            <person name="Peters L."/>
            <person name="Kyrpides N."/>
            <person name="Mavromatis K."/>
            <person name="Ivanova N."/>
            <person name="Ovchinnikova G."/>
            <person name="Pagani I."/>
            <person name="Daligault H."/>
            <person name="Detter J.C."/>
            <person name="Han C."/>
            <person name="Land M."/>
            <person name="Hauser L."/>
            <person name="Markowitz V."/>
            <person name="Cheng J.-F."/>
            <person name="Hugenholtz P."/>
            <person name="Woyke T."/>
            <person name="Wu D."/>
            <person name="Verbarg S."/>
            <person name="Frueling A."/>
            <person name="Brambilla E."/>
            <person name="Klenk H.-P."/>
            <person name="Eisen J.A."/>
        </authorList>
    </citation>
    <scope>NUCLEOTIDE SEQUENCE</scope>
    <source>
        <strain>DSM 1100</strain>
    </source>
</reference>
<gene>
    <name evidence="1" type="ordered locus">Halhy_0057</name>
</gene>
<name>F4KRI1_HALH1</name>
<dbReference type="HOGENOM" id="CLU_2344901_0_0_10"/>
<dbReference type="STRING" id="760192.Halhy_0057"/>
<accession>F4KRI1</accession>
<dbReference type="KEGG" id="hhy:Halhy_0057"/>
<proteinExistence type="predicted"/>
<dbReference type="Proteomes" id="UP000008461">
    <property type="component" value="Chromosome"/>
</dbReference>
<evidence type="ECO:0000313" key="2">
    <source>
        <dbReference type="Proteomes" id="UP000008461"/>
    </source>
</evidence>
<reference evidence="1 2" key="1">
    <citation type="journal article" date="2011" name="Stand. Genomic Sci.">
        <title>Complete genome sequence of Haliscomenobacter hydrossis type strain (O).</title>
        <authorList>
            <consortium name="US DOE Joint Genome Institute (JGI-PGF)"/>
            <person name="Daligault H."/>
            <person name="Lapidus A."/>
            <person name="Zeytun A."/>
            <person name="Nolan M."/>
            <person name="Lucas S."/>
            <person name="Del Rio T.G."/>
            <person name="Tice H."/>
            <person name="Cheng J.F."/>
            <person name="Tapia R."/>
            <person name="Han C."/>
            <person name="Goodwin L."/>
            <person name="Pitluck S."/>
            <person name="Liolios K."/>
            <person name="Pagani I."/>
            <person name="Ivanova N."/>
            <person name="Huntemann M."/>
            <person name="Mavromatis K."/>
            <person name="Mikhailova N."/>
            <person name="Pati A."/>
            <person name="Chen A."/>
            <person name="Palaniappan K."/>
            <person name="Land M."/>
            <person name="Hauser L."/>
            <person name="Brambilla E.M."/>
            <person name="Rohde M."/>
            <person name="Verbarg S."/>
            <person name="Goker M."/>
            <person name="Bristow J."/>
            <person name="Eisen J.A."/>
            <person name="Markowitz V."/>
            <person name="Hugenholtz P."/>
            <person name="Kyrpides N.C."/>
            <person name="Klenk H.P."/>
            <person name="Woyke T."/>
        </authorList>
    </citation>
    <scope>NUCLEOTIDE SEQUENCE [LARGE SCALE GENOMIC DNA]</scope>
    <source>
        <strain evidence="2">ATCC 27775 / DSM 1100 / LMG 10767 / O</strain>
    </source>
</reference>
<organism evidence="1 2">
    <name type="scientific">Haliscomenobacter hydrossis (strain ATCC 27775 / DSM 1100 / LMG 10767 / O)</name>
    <dbReference type="NCBI Taxonomy" id="760192"/>
    <lineage>
        <taxon>Bacteria</taxon>
        <taxon>Pseudomonadati</taxon>
        <taxon>Bacteroidota</taxon>
        <taxon>Saprospiria</taxon>
        <taxon>Saprospirales</taxon>
        <taxon>Haliscomenobacteraceae</taxon>
        <taxon>Haliscomenobacter</taxon>
    </lineage>
</organism>
<dbReference type="RefSeq" id="WP_013762535.1">
    <property type="nucleotide sequence ID" value="NC_015510.1"/>
</dbReference>
<keyword evidence="2" id="KW-1185">Reference proteome</keyword>
<dbReference type="AlphaFoldDB" id="F4KRI1"/>